<dbReference type="OrthoDB" id="1957331at2"/>
<reference evidence="2 3" key="1">
    <citation type="submission" date="2018-06" db="EMBL/GenBank/DDBJ databases">
        <title>Thermoflavimicrobium daqus sp. nov., a thermophilic microbe isolated from Moutai-flavour Daqu.</title>
        <authorList>
            <person name="Wang X."/>
            <person name="Zhou H."/>
        </authorList>
    </citation>
    <scope>NUCLEOTIDE SEQUENCE [LARGE SCALE GENOMIC DNA]</scope>
    <source>
        <strain evidence="2 3">FBKL4.011</strain>
    </source>
</reference>
<evidence type="ECO:0000256" key="1">
    <source>
        <dbReference type="SAM" id="SignalP"/>
    </source>
</evidence>
<gene>
    <name evidence="2" type="ORF">DL897_15770</name>
</gene>
<dbReference type="Gene3D" id="2.50.20.20">
    <property type="match status" value="1"/>
</dbReference>
<proteinExistence type="predicted"/>
<feature type="signal peptide" evidence="1">
    <location>
        <begin position="1"/>
        <end position="29"/>
    </location>
</feature>
<feature type="chain" id="PRO_5016750911" description="Lipoprotein" evidence="1">
    <location>
        <begin position="30"/>
        <end position="279"/>
    </location>
</feature>
<reference evidence="2 3" key="2">
    <citation type="submission" date="2018-06" db="EMBL/GenBank/DDBJ databases">
        <authorList>
            <person name="Zhirakovskaya E."/>
        </authorList>
    </citation>
    <scope>NUCLEOTIDE SEQUENCE [LARGE SCALE GENOMIC DNA]</scope>
    <source>
        <strain evidence="2 3">FBKL4.011</strain>
    </source>
</reference>
<dbReference type="PROSITE" id="PS51257">
    <property type="entry name" value="PROKAR_LIPOPROTEIN"/>
    <property type="match status" value="1"/>
</dbReference>
<dbReference type="AlphaFoldDB" id="A0A364K1H7"/>
<dbReference type="EMBL" id="QJKK01000012">
    <property type="protein sequence ID" value="RAL21874.1"/>
    <property type="molecule type" value="Genomic_DNA"/>
</dbReference>
<keyword evidence="1" id="KW-0732">Signal</keyword>
<evidence type="ECO:0000313" key="3">
    <source>
        <dbReference type="Proteomes" id="UP000251213"/>
    </source>
</evidence>
<organism evidence="2 3">
    <name type="scientific">Thermoflavimicrobium daqui</name>
    <dbReference type="NCBI Taxonomy" id="2137476"/>
    <lineage>
        <taxon>Bacteria</taxon>
        <taxon>Bacillati</taxon>
        <taxon>Bacillota</taxon>
        <taxon>Bacilli</taxon>
        <taxon>Bacillales</taxon>
        <taxon>Thermoactinomycetaceae</taxon>
        <taxon>Thermoflavimicrobium</taxon>
    </lineage>
</organism>
<sequence length="279" mass="31234">MRKLSLIMSVLLSAFLFVGCNNQSKPTNADQPKTSTNEQNLSASEVLKKAAEAMNKEKGFIAESKQEQQINDGKVDKKVATNMEVKITNQPLAMHMKGTTTADGAQTPVEMIMVNGKSYIKLGQKWIKGPESKKEQADNPAEQLKKAQKAIDALGGNGQDGTRVTKEGDLYVVEITKSAIENQQFKSMLIEEVKEALKESLAKNNQNGEFQVDQLQFDQYQQKIWVNAKTFQYEKQWIEYSMTIPSKKSPLKINLKLDMKVKGPFEGKIELPAEVDKSK</sequence>
<dbReference type="RefSeq" id="WP_113660086.1">
    <property type="nucleotide sequence ID" value="NZ_KZ845674.1"/>
</dbReference>
<dbReference type="InterPro" id="IPR046720">
    <property type="entry name" value="DUF6612"/>
</dbReference>
<comment type="caution">
    <text evidence="2">The sequence shown here is derived from an EMBL/GenBank/DDBJ whole genome shotgun (WGS) entry which is preliminary data.</text>
</comment>
<name>A0A364K1H7_9BACL</name>
<accession>A0A364K1H7</accession>
<dbReference type="Pfam" id="PF20316">
    <property type="entry name" value="DUF6612"/>
    <property type="match status" value="1"/>
</dbReference>
<evidence type="ECO:0008006" key="4">
    <source>
        <dbReference type="Google" id="ProtNLM"/>
    </source>
</evidence>
<protein>
    <recommendedName>
        <fullName evidence="4">Lipoprotein</fullName>
    </recommendedName>
</protein>
<keyword evidence="3" id="KW-1185">Reference proteome</keyword>
<dbReference type="Proteomes" id="UP000251213">
    <property type="component" value="Unassembled WGS sequence"/>
</dbReference>
<evidence type="ECO:0000313" key="2">
    <source>
        <dbReference type="EMBL" id="RAL21874.1"/>
    </source>
</evidence>